<dbReference type="EMBL" id="JACCFJ010000001">
    <property type="protein sequence ID" value="NYI82302.1"/>
    <property type="molecule type" value="Genomic_DNA"/>
</dbReference>
<protein>
    <submittedName>
        <fullName evidence="8">MFS family permease</fullName>
    </submittedName>
</protein>
<feature type="transmembrane region" description="Helical" evidence="7">
    <location>
        <begin position="297"/>
        <end position="314"/>
    </location>
</feature>
<keyword evidence="6 7" id="KW-0472">Membrane</keyword>
<feature type="transmembrane region" description="Helical" evidence="7">
    <location>
        <begin position="449"/>
        <end position="467"/>
    </location>
</feature>
<feature type="transmembrane region" description="Helical" evidence="7">
    <location>
        <begin position="335"/>
        <end position="355"/>
    </location>
</feature>
<comment type="subcellular location">
    <subcellularLocation>
        <location evidence="1">Cell membrane</location>
        <topology evidence="1">Multi-pass membrane protein</topology>
    </subcellularLocation>
</comment>
<dbReference type="InterPro" id="IPR036259">
    <property type="entry name" value="MFS_trans_sf"/>
</dbReference>
<comment type="caution">
    <text evidence="8">The sequence shown here is derived from an EMBL/GenBank/DDBJ whole genome shotgun (WGS) entry which is preliminary data.</text>
</comment>
<proteinExistence type="predicted"/>
<evidence type="ECO:0000313" key="8">
    <source>
        <dbReference type="EMBL" id="NYI82302.1"/>
    </source>
</evidence>
<dbReference type="Gene3D" id="1.20.1250.20">
    <property type="entry name" value="MFS general substrate transporter like domains"/>
    <property type="match status" value="2"/>
</dbReference>
<feature type="transmembrane region" description="Helical" evidence="7">
    <location>
        <begin position="243"/>
        <end position="263"/>
    </location>
</feature>
<dbReference type="GO" id="GO:0022857">
    <property type="term" value="F:transmembrane transporter activity"/>
    <property type="evidence" value="ECO:0007669"/>
    <property type="project" value="InterPro"/>
</dbReference>
<feature type="transmembrane region" description="Helical" evidence="7">
    <location>
        <begin position="270"/>
        <end position="291"/>
    </location>
</feature>
<sequence length="486" mass="49665">MTTSADRQRSSRAERVLYSTAFASGPMEVLEFLLPLYSGAVLGASPAEVGALVAVCSIAALVTRPVSGALADRTDKLAVAALGALLHAGALLGFALSGGLLPAFAMAALSGVGGAFFWVGVRSWTGAQSGSDDARGFGRLLSFEGTGALVAYVLCFVALEDLGYPAVFALGAGSALVAAVLLGSTVRGADRGASADEPLPEDRTAVRTLLPFLGVCGVTAALEAGMALVLIMHLQLEHHYGPYQIASVLAPGFIAFIAVPSVAHHVLARLGGRTAVVLSLLASALVTAVLATSPEPWVLGLVWILSAGALGIALPAEQAAVAGGAGARVGRRISYYESAQLAGVAVGTGAVGVLYERAGIALTGAAAAVALALSAAAVPLAWRALTPTAPTEDPASRTVDRAHSRTRRREWYWHTGAFVAGHVVLWLLGSSSLAAEFGAPLDGPEWLTAVGRIWVVVYLVDTVGALFRTLFPRTVKTPDDSRDGTG</sequence>
<feature type="transmembrane region" description="Helical" evidence="7">
    <location>
        <begin position="165"/>
        <end position="188"/>
    </location>
</feature>
<evidence type="ECO:0000256" key="3">
    <source>
        <dbReference type="ARBA" id="ARBA00022475"/>
    </source>
</evidence>
<dbReference type="AlphaFoldDB" id="A0A853ACW0"/>
<feature type="transmembrane region" description="Helical" evidence="7">
    <location>
        <begin position="101"/>
        <end position="119"/>
    </location>
</feature>
<dbReference type="GO" id="GO:0005886">
    <property type="term" value="C:plasma membrane"/>
    <property type="evidence" value="ECO:0007669"/>
    <property type="project" value="UniProtKB-SubCell"/>
</dbReference>
<feature type="transmembrane region" description="Helical" evidence="7">
    <location>
        <begin position="361"/>
        <end position="382"/>
    </location>
</feature>
<accession>A0A853ACW0</accession>
<dbReference type="InterPro" id="IPR050171">
    <property type="entry name" value="MFS_Transporters"/>
</dbReference>
<evidence type="ECO:0000256" key="5">
    <source>
        <dbReference type="ARBA" id="ARBA00022989"/>
    </source>
</evidence>
<keyword evidence="3" id="KW-1003">Cell membrane</keyword>
<evidence type="ECO:0000256" key="2">
    <source>
        <dbReference type="ARBA" id="ARBA00022448"/>
    </source>
</evidence>
<dbReference type="SUPFAM" id="SSF103473">
    <property type="entry name" value="MFS general substrate transporter"/>
    <property type="match status" value="1"/>
</dbReference>
<feature type="transmembrane region" description="Helical" evidence="7">
    <location>
        <begin position="411"/>
        <end position="429"/>
    </location>
</feature>
<evidence type="ECO:0000256" key="6">
    <source>
        <dbReference type="ARBA" id="ARBA00023136"/>
    </source>
</evidence>
<dbReference type="RefSeq" id="WP_179717981.1">
    <property type="nucleotide sequence ID" value="NZ_BAABFH010000001.1"/>
</dbReference>
<gene>
    <name evidence="8" type="ORF">HNR68_000932</name>
</gene>
<keyword evidence="5 7" id="KW-1133">Transmembrane helix</keyword>
<keyword evidence="4 7" id="KW-0812">Transmembrane</keyword>
<keyword evidence="2" id="KW-0813">Transport</keyword>
<feature type="transmembrane region" description="Helical" evidence="7">
    <location>
        <begin position="209"/>
        <end position="231"/>
    </location>
</feature>
<organism evidence="8 9">
    <name type="scientific">Saccharopolyspora hordei</name>
    <dbReference type="NCBI Taxonomy" id="1838"/>
    <lineage>
        <taxon>Bacteria</taxon>
        <taxon>Bacillati</taxon>
        <taxon>Actinomycetota</taxon>
        <taxon>Actinomycetes</taxon>
        <taxon>Pseudonocardiales</taxon>
        <taxon>Pseudonocardiaceae</taxon>
        <taxon>Saccharopolyspora</taxon>
    </lineage>
</organism>
<dbReference type="Proteomes" id="UP000587002">
    <property type="component" value="Unassembled WGS sequence"/>
</dbReference>
<keyword evidence="9" id="KW-1185">Reference proteome</keyword>
<dbReference type="InterPro" id="IPR011701">
    <property type="entry name" value="MFS"/>
</dbReference>
<evidence type="ECO:0000256" key="1">
    <source>
        <dbReference type="ARBA" id="ARBA00004651"/>
    </source>
</evidence>
<name>A0A853ACW0_9PSEU</name>
<evidence type="ECO:0000313" key="9">
    <source>
        <dbReference type="Proteomes" id="UP000587002"/>
    </source>
</evidence>
<feature type="transmembrane region" description="Helical" evidence="7">
    <location>
        <begin position="140"/>
        <end position="159"/>
    </location>
</feature>
<feature type="transmembrane region" description="Helical" evidence="7">
    <location>
        <begin position="77"/>
        <end position="95"/>
    </location>
</feature>
<reference evidence="8 9" key="1">
    <citation type="submission" date="2020-07" db="EMBL/GenBank/DDBJ databases">
        <title>Sequencing the genomes of 1000 actinobacteria strains.</title>
        <authorList>
            <person name="Klenk H.-P."/>
        </authorList>
    </citation>
    <scope>NUCLEOTIDE SEQUENCE [LARGE SCALE GENOMIC DNA]</scope>
    <source>
        <strain evidence="8 9">DSM 44065</strain>
    </source>
</reference>
<dbReference type="Pfam" id="PF07690">
    <property type="entry name" value="MFS_1"/>
    <property type="match status" value="1"/>
</dbReference>
<dbReference type="PANTHER" id="PTHR23517">
    <property type="entry name" value="RESISTANCE PROTEIN MDTM, PUTATIVE-RELATED-RELATED"/>
    <property type="match status" value="1"/>
</dbReference>
<evidence type="ECO:0000256" key="4">
    <source>
        <dbReference type="ARBA" id="ARBA00022692"/>
    </source>
</evidence>
<evidence type="ECO:0000256" key="7">
    <source>
        <dbReference type="SAM" id="Phobius"/>
    </source>
</evidence>